<evidence type="ECO:0000313" key="3">
    <source>
        <dbReference type="Proteomes" id="UP000249688"/>
    </source>
</evidence>
<dbReference type="PANTHER" id="PTHR33121:SF79">
    <property type="entry name" value="CYCLIC DI-GMP PHOSPHODIESTERASE PDED-RELATED"/>
    <property type="match status" value="1"/>
</dbReference>
<dbReference type="Proteomes" id="UP000249688">
    <property type="component" value="Unassembled WGS sequence"/>
</dbReference>
<reference evidence="2 3" key="1">
    <citation type="submission" date="2018-06" db="EMBL/GenBank/DDBJ databases">
        <title>Genomic Encyclopedia of Archaeal and Bacterial Type Strains, Phase II (KMG-II): from individual species to whole genera.</title>
        <authorList>
            <person name="Goeker M."/>
        </authorList>
    </citation>
    <scope>NUCLEOTIDE SEQUENCE [LARGE SCALE GENOMIC DNA]</scope>
    <source>
        <strain evidence="2 3">DSM 24525</strain>
    </source>
</reference>
<dbReference type="InterPro" id="IPR035919">
    <property type="entry name" value="EAL_sf"/>
</dbReference>
<dbReference type="PANTHER" id="PTHR33121">
    <property type="entry name" value="CYCLIC DI-GMP PHOSPHODIESTERASE PDEF"/>
    <property type="match status" value="1"/>
</dbReference>
<evidence type="ECO:0000259" key="1">
    <source>
        <dbReference type="PROSITE" id="PS50883"/>
    </source>
</evidence>
<dbReference type="InterPro" id="IPR001633">
    <property type="entry name" value="EAL_dom"/>
</dbReference>
<protein>
    <submittedName>
        <fullName evidence="2">EAL domain-containing protein (Putative c-di-GMP-specific phosphodiesterase class I)</fullName>
    </submittedName>
</protein>
<dbReference type="RefSeq" id="WP_158537356.1">
    <property type="nucleotide sequence ID" value="NZ_QKYU01000044.1"/>
</dbReference>
<dbReference type="PROSITE" id="PS50883">
    <property type="entry name" value="EAL"/>
    <property type="match status" value="1"/>
</dbReference>
<dbReference type="GO" id="GO:0071111">
    <property type="term" value="F:cyclic-guanylate-specific phosphodiesterase activity"/>
    <property type="evidence" value="ECO:0007669"/>
    <property type="project" value="InterPro"/>
</dbReference>
<evidence type="ECO:0000313" key="2">
    <source>
        <dbReference type="EMBL" id="PZW37649.1"/>
    </source>
</evidence>
<dbReference type="EMBL" id="QKYU01000044">
    <property type="protein sequence ID" value="PZW37649.1"/>
    <property type="molecule type" value="Genomic_DNA"/>
</dbReference>
<dbReference type="OrthoDB" id="7245672at2"/>
<dbReference type="Pfam" id="PF00563">
    <property type="entry name" value="EAL"/>
    <property type="match status" value="1"/>
</dbReference>
<dbReference type="InterPro" id="IPR050706">
    <property type="entry name" value="Cyclic-di-GMP_PDE-like"/>
</dbReference>
<name>A0A2W7II52_9PROT</name>
<proteinExistence type="predicted"/>
<comment type="caution">
    <text evidence="2">The sequence shown here is derived from an EMBL/GenBank/DDBJ whole genome shotgun (WGS) entry which is preliminary data.</text>
</comment>
<organism evidence="2 3">
    <name type="scientific">Humitalea rosea</name>
    <dbReference type="NCBI Taxonomy" id="990373"/>
    <lineage>
        <taxon>Bacteria</taxon>
        <taxon>Pseudomonadati</taxon>
        <taxon>Pseudomonadota</taxon>
        <taxon>Alphaproteobacteria</taxon>
        <taxon>Acetobacterales</taxon>
        <taxon>Roseomonadaceae</taxon>
        <taxon>Humitalea</taxon>
    </lineage>
</organism>
<dbReference type="SMART" id="SM00052">
    <property type="entry name" value="EAL"/>
    <property type="match status" value="1"/>
</dbReference>
<gene>
    <name evidence="2" type="ORF">C8P66_14412</name>
</gene>
<sequence>MPWRVRKAPASATAKPAGHLAADEALFVLARDRQVHAATEGAARLLSAQPPRDAGSVREALARIMAPGRRTTRLVMEVGAAGLHWPALLAVASDPFAPGTLVLIQPDGTPVPFGVGSAEAAEAPIAAALTSLPGNLPTDVAEDAEDLLRGLKQGEIVLRYQPIVRLSDGRPMLLEALARWQRLTAPLPPDAFVPLAERSGLGRALSVVVARRAAAELGALRPGFRQPVSINLPLGVLLEQDTVSWLGGALEGTGMVPSDLVLELTETTPIHDLPLLRRALTRLRRAGHRILLDDMALDDGRLLLLGLPFDGVKIDRDFTAALPHSHRARAAVRNIVRIAHAKGMTVTAEGVADARLWRAVASLGVDYAQGWAVGRPLPAPALGAWLSSWSSGTLN</sequence>
<accession>A0A2W7II52</accession>
<feature type="domain" description="EAL" evidence="1">
    <location>
        <begin position="140"/>
        <end position="390"/>
    </location>
</feature>
<dbReference type="AlphaFoldDB" id="A0A2W7II52"/>
<dbReference type="Gene3D" id="3.20.20.450">
    <property type="entry name" value="EAL domain"/>
    <property type="match status" value="1"/>
</dbReference>
<keyword evidence="3" id="KW-1185">Reference proteome</keyword>
<dbReference type="CDD" id="cd01948">
    <property type="entry name" value="EAL"/>
    <property type="match status" value="1"/>
</dbReference>
<dbReference type="SUPFAM" id="SSF141868">
    <property type="entry name" value="EAL domain-like"/>
    <property type="match status" value="1"/>
</dbReference>